<organism evidence="2 3">
    <name type="scientific">Desulforamulus reducens (strain ATCC BAA-1160 / DSM 100696 / MI-1)</name>
    <name type="common">Desulfotomaculum reducens</name>
    <dbReference type="NCBI Taxonomy" id="349161"/>
    <lineage>
        <taxon>Bacteria</taxon>
        <taxon>Bacillati</taxon>
        <taxon>Bacillota</taxon>
        <taxon>Clostridia</taxon>
        <taxon>Eubacteriales</taxon>
        <taxon>Peptococcaceae</taxon>
        <taxon>Desulforamulus</taxon>
    </lineage>
</organism>
<dbReference type="CAZy" id="GT4">
    <property type="family name" value="Glycosyltransferase Family 4"/>
</dbReference>
<gene>
    <name evidence="2" type="ordered locus">Dred_3130</name>
</gene>
<dbReference type="OrthoDB" id="9801609at2"/>
<protein>
    <submittedName>
        <fullName evidence="2">Glycosyl transferase, group 1</fullName>
    </submittedName>
</protein>
<dbReference type="SUPFAM" id="SSF53756">
    <property type="entry name" value="UDP-Glycosyltransferase/glycogen phosphorylase"/>
    <property type="match status" value="1"/>
</dbReference>
<sequence>MIGEKKIRVMWLLNHTSARKFEVQMLKKIGINEIFLPKIFPKDPNFRSASIDYSEDENLTIPKEDLTVLNNADWYSDPGPEAWEIANKYFDIIFFILWNPEVVCGIVKHFRGSVLLRAYGMPKETSYSSLLDMITPYKGRAYIKALGDRFWFAEAYRHLHCNEHEYIGTQNVYLPLGLHNASINDNWQGNDRKVLFICPDIGCNPYYRKIYVDFLREFKGFPYSIGGAQPIRTNDPNVSGFLPIDMHEERMRQMRVMFYHSTEPNHIHYHPFEAIRAGMPLVFMAGGMLDRLGGKNLPGRCKTIAEARRKIKKILNDDWSLIEEIRNSQTCLLEPMRPENCEGAWQEGFSRILEGLERSRKRLLTPDRRQYRIVVFIPVGYRGGSLRAAKLLAQAIDLGSRQASEPAEVILAHLDNPSLYPDEEFNDLPTNIKRRPFWWRVVDSKEAYRAMVYAGLDYLPMESASYQIPDDGINQFLDCDLWVVVSDRLEHPLLPLRPYVLVVYDYLQRYIQVLSTDINAKFIASAHVAERVMVTTEFTRGDAVQFAGIPERKIVKVPMLAPHYWLNDAISKPTGNPRYFLWTTNLAPHKNHVNAFKALLIYYEEYGGRLECCISGVNTENILKSKEDHLKPLKKMLMGSKELRNNVKVLGELPEQVYRSQLSLAAFLWHPALIDTGTFSVIEAAALGVPALSSDYPAMREIDTQFDLNLRWMDPYNPEDMARQLKYMEREAQSRRNLLPTTEKLAMQSLENVAGAYWEAVRACL</sequence>
<evidence type="ECO:0000259" key="1">
    <source>
        <dbReference type="Pfam" id="PF00534"/>
    </source>
</evidence>
<name>A4J979_DESRM</name>
<evidence type="ECO:0000313" key="3">
    <source>
        <dbReference type="Proteomes" id="UP000001556"/>
    </source>
</evidence>
<keyword evidence="2" id="KW-0808">Transferase</keyword>
<keyword evidence="3" id="KW-1185">Reference proteome</keyword>
<accession>A4J979</accession>
<reference evidence="2 3" key="1">
    <citation type="submission" date="2007-03" db="EMBL/GenBank/DDBJ databases">
        <title>Complete sequence of Desulfotomaculum reducens MI-1.</title>
        <authorList>
            <consortium name="US DOE Joint Genome Institute"/>
            <person name="Copeland A."/>
            <person name="Lucas S."/>
            <person name="Lapidus A."/>
            <person name="Barry K."/>
            <person name="Detter J.C."/>
            <person name="Glavina del Rio T."/>
            <person name="Hammon N."/>
            <person name="Israni S."/>
            <person name="Dalin E."/>
            <person name="Tice H."/>
            <person name="Pitluck S."/>
            <person name="Sims D."/>
            <person name="Brettin T."/>
            <person name="Bruce D."/>
            <person name="Han C."/>
            <person name="Tapia R."/>
            <person name="Schmutz J."/>
            <person name="Larimer F."/>
            <person name="Land M."/>
            <person name="Hauser L."/>
            <person name="Kyrpides N."/>
            <person name="Kim E."/>
            <person name="Tebo B.M."/>
            <person name="Richardson P."/>
        </authorList>
    </citation>
    <scope>NUCLEOTIDE SEQUENCE [LARGE SCALE GENOMIC DNA]</scope>
    <source>
        <strain evidence="2 3">MI-1</strain>
    </source>
</reference>
<feature type="domain" description="Glycosyl transferase family 1" evidence="1">
    <location>
        <begin position="571"/>
        <end position="738"/>
    </location>
</feature>
<dbReference type="PANTHER" id="PTHR46401">
    <property type="entry name" value="GLYCOSYLTRANSFERASE WBBK-RELATED"/>
    <property type="match status" value="1"/>
</dbReference>
<dbReference type="InterPro" id="IPR001296">
    <property type="entry name" value="Glyco_trans_1"/>
</dbReference>
<dbReference type="PANTHER" id="PTHR46401:SF8">
    <property type="entry name" value="BLL6006 PROTEIN"/>
    <property type="match status" value="1"/>
</dbReference>
<dbReference type="GO" id="GO:0016757">
    <property type="term" value="F:glycosyltransferase activity"/>
    <property type="evidence" value="ECO:0007669"/>
    <property type="project" value="InterPro"/>
</dbReference>
<dbReference type="EMBL" id="CP000612">
    <property type="protein sequence ID" value="ABO51632.1"/>
    <property type="molecule type" value="Genomic_DNA"/>
</dbReference>
<dbReference type="Pfam" id="PF00534">
    <property type="entry name" value="Glycos_transf_1"/>
    <property type="match status" value="1"/>
</dbReference>
<evidence type="ECO:0000313" key="2">
    <source>
        <dbReference type="EMBL" id="ABO51632.1"/>
    </source>
</evidence>
<dbReference type="KEGG" id="drm:Dred_3130"/>
<dbReference type="AlphaFoldDB" id="A4J979"/>
<proteinExistence type="predicted"/>
<dbReference type="STRING" id="349161.Dred_3130"/>
<dbReference type="eggNOG" id="COG0438">
    <property type="taxonomic scope" value="Bacteria"/>
</dbReference>
<dbReference type="HOGENOM" id="CLU_366703_0_0_9"/>
<dbReference type="Gene3D" id="3.40.50.2000">
    <property type="entry name" value="Glycogen Phosphorylase B"/>
    <property type="match status" value="1"/>
</dbReference>
<dbReference type="Proteomes" id="UP000001556">
    <property type="component" value="Chromosome"/>
</dbReference>